<dbReference type="Gene3D" id="2.170.130.10">
    <property type="entry name" value="TonB-dependent receptor, plug domain"/>
    <property type="match status" value="1"/>
</dbReference>
<evidence type="ECO:0000313" key="19">
    <source>
        <dbReference type="EMBL" id="MQY48435.1"/>
    </source>
</evidence>
<comment type="similarity">
    <text evidence="2 14 15">Belongs to the TonB-dependent receptor family.</text>
</comment>
<evidence type="ECO:0000256" key="9">
    <source>
        <dbReference type="ARBA" id="ARBA00023065"/>
    </source>
</evidence>
<evidence type="ECO:0000256" key="8">
    <source>
        <dbReference type="ARBA" id="ARBA00023004"/>
    </source>
</evidence>
<feature type="chain" id="PRO_5025516138" evidence="16">
    <location>
        <begin position="28"/>
        <end position="709"/>
    </location>
</feature>
<dbReference type="GO" id="GO:0009279">
    <property type="term" value="C:cell outer membrane"/>
    <property type="evidence" value="ECO:0007669"/>
    <property type="project" value="UniProtKB-SubCell"/>
</dbReference>
<comment type="caution">
    <text evidence="19">The sequence shown here is derived from an EMBL/GenBank/DDBJ whole genome shotgun (WGS) entry which is preliminary data.</text>
</comment>
<evidence type="ECO:0000256" key="15">
    <source>
        <dbReference type="RuleBase" id="RU003357"/>
    </source>
</evidence>
<keyword evidence="4 14" id="KW-1134">Transmembrane beta strand</keyword>
<dbReference type="AlphaFoldDB" id="A0A6A8AAZ5"/>
<dbReference type="GO" id="GO:0015891">
    <property type="term" value="P:siderophore transport"/>
    <property type="evidence" value="ECO:0007669"/>
    <property type="project" value="InterPro"/>
</dbReference>
<dbReference type="SUPFAM" id="SSF56935">
    <property type="entry name" value="Porins"/>
    <property type="match status" value="1"/>
</dbReference>
<dbReference type="InterPro" id="IPR012910">
    <property type="entry name" value="Plug_dom"/>
</dbReference>
<dbReference type="EMBL" id="WIXI01000048">
    <property type="protein sequence ID" value="MQY48435.1"/>
    <property type="molecule type" value="Genomic_DNA"/>
</dbReference>
<keyword evidence="11 14" id="KW-0472">Membrane</keyword>
<keyword evidence="6 14" id="KW-0812">Transmembrane</keyword>
<dbReference type="Pfam" id="PF00593">
    <property type="entry name" value="TonB_dep_Rec_b-barrel"/>
    <property type="match status" value="1"/>
</dbReference>
<evidence type="ECO:0000256" key="16">
    <source>
        <dbReference type="SAM" id="SignalP"/>
    </source>
</evidence>
<dbReference type="PROSITE" id="PS52016">
    <property type="entry name" value="TONB_DEPENDENT_REC_3"/>
    <property type="match status" value="1"/>
</dbReference>
<evidence type="ECO:0000256" key="12">
    <source>
        <dbReference type="ARBA" id="ARBA00023170"/>
    </source>
</evidence>
<evidence type="ECO:0000259" key="18">
    <source>
        <dbReference type="Pfam" id="PF07715"/>
    </source>
</evidence>
<feature type="domain" description="TonB-dependent receptor plug" evidence="18">
    <location>
        <begin position="75"/>
        <end position="177"/>
    </location>
</feature>
<dbReference type="InterPro" id="IPR000531">
    <property type="entry name" value="Beta-barrel_TonB"/>
</dbReference>
<evidence type="ECO:0000256" key="10">
    <source>
        <dbReference type="ARBA" id="ARBA00023077"/>
    </source>
</evidence>
<dbReference type="PANTHER" id="PTHR32552:SF68">
    <property type="entry name" value="FERRICHROME OUTER MEMBRANE TRANSPORTER_PHAGE RECEPTOR"/>
    <property type="match status" value="1"/>
</dbReference>
<evidence type="ECO:0000256" key="5">
    <source>
        <dbReference type="ARBA" id="ARBA00022496"/>
    </source>
</evidence>
<keyword evidence="7 16" id="KW-0732">Signal</keyword>
<evidence type="ECO:0000256" key="2">
    <source>
        <dbReference type="ARBA" id="ARBA00009810"/>
    </source>
</evidence>
<dbReference type="GO" id="GO:0038023">
    <property type="term" value="F:signaling receptor activity"/>
    <property type="evidence" value="ECO:0007669"/>
    <property type="project" value="InterPro"/>
</dbReference>
<feature type="domain" description="TonB-dependent receptor-like beta-barrel" evidence="17">
    <location>
        <begin position="252"/>
        <end position="677"/>
    </location>
</feature>
<comment type="subcellular location">
    <subcellularLocation>
        <location evidence="1 14">Cell outer membrane</location>
        <topology evidence="1 14">Multi-pass membrane protein</topology>
    </subcellularLocation>
</comment>
<evidence type="ECO:0000256" key="3">
    <source>
        <dbReference type="ARBA" id="ARBA00022448"/>
    </source>
</evidence>
<keyword evidence="12 19" id="KW-0675">Receptor</keyword>
<dbReference type="InterPro" id="IPR037066">
    <property type="entry name" value="Plug_dom_sf"/>
</dbReference>
<evidence type="ECO:0000256" key="4">
    <source>
        <dbReference type="ARBA" id="ARBA00022452"/>
    </source>
</evidence>
<dbReference type="FunFam" id="2.170.130.10:FF:000001">
    <property type="entry name" value="Catecholate siderophore TonB-dependent receptor"/>
    <property type="match status" value="1"/>
</dbReference>
<evidence type="ECO:0000256" key="11">
    <source>
        <dbReference type="ARBA" id="ARBA00023136"/>
    </source>
</evidence>
<reference evidence="19 20" key="1">
    <citation type="submission" date="2019-11" db="EMBL/GenBank/DDBJ databases">
        <title>Genome analysis of Rhizobacterium cereale a novel genus and species isolated from maize roots in North Spain.</title>
        <authorList>
            <person name="Menendez E."/>
            <person name="Flores-Felix J.D."/>
            <person name="Ramirez-Bahena M.-H."/>
            <person name="Igual J.M."/>
            <person name="Garcia-Fraile P."/>
            <person name="Peix A."/>
            <person name="Velazquez E."/>
        </authorList>
    </citation>
    <scope>NUCLEOTIDE SEQUENCE [LARGE SCALE GENOMIC DNA]</scope>
    <source>
        <strain evidence="19 20">RZME27</strain>
    </source>
</reference>
<protein>
    <submittedName>
        <fullName evidence="19">TonB-dependent siderophore receptor</fullName>
    </submittedName>
</protein>
<evidence type="ECO:0000256" key="1">
    <source>
        <dbReference type="ARBA" id="ARBA00004571"/>
    </source>
</evidence>
<evidence type="ECO:0000256" key="7">
    <source>
        <dbReference type="ARBA" id="ARBA00022729"/>
    </source>
</evidence>
<evidence type="ECO:0000313" key="20">
    <source>
        <dbReference type="Proteomes" id="UP000435138"/>
    </source>
</evidence>
<evidence type="ECO:0000256" key="14">
    <source>
        <dbReference type="PROSITE-ProRule" id="PRU01360"/>
    </source>
</evidence>
<keyword evidence="8" id="KW-0408">Iron</keyword>
<dbReference type="Gene3D" id="2.40.170.20">
    <property type="entry name" value="TonB-dependent receptor, beta-barrel domain"/>
    <property type="match status" value="1"/>
</dbReference>
<organism evidence="19 20">
    <name type="scientific">Endobacterium cereale</name>
    <dbReference type="NCBI Taxonomy" id="2663029"/>
    <lineage>
        <taxon>Bacteria</taxon>
        <taxon>Pseudomonadati</taxon>
        <taxon>Pseudomonadota</taxon>
        <taxon>Alphaproteobacteria</taxon>
        <taxon>Hyphomicrobiales</taxon>
        <taxon>Rhizobiaceae</taxon>
        <taxon>Endobacterium</taxon>
    </lineage>
</organism>
<dbReference type="InterPro" id="IPR036942">
    <property type="entry name" value="Beta-barrel_TonB_sf"/>
</dbReference>
<sequence>MSKRPHFLLLGALSCATALIIPSIAMAQSALSDAQANGGSTVLETIVVQDANAIGPEKGVVASRTKAASKTDTPIIDAPAAVSVVTQDEIKNRSASDLQQVIAYTSGVTVDEYGSDNRYDFFRIRGFGAQGNGVYRDGLPSRNMSFTSARIEPYAYQRAEVLKGSTSTLYGLNAPGGLVNLVTKRPQDVAFGEVYTTLGEDHAEVGADFGGPIDDAGIWTYRLTTKGQNADVDSEYLPDDRRYVGLAIGFNPTDATSFTLLTNFNKREGNTGMSIPVGRGIDPRTYLGEPEWNDMDSIERNIGYEFSHDFGNGLTFRQNLRYGTLDMVYQQVYGTFTGVGAPAGSRIAYGVDGHIERFGVDNQLEYQASFGRFDSKTLLGTDFVRDNARESTKRGYALPLADYNNPVYVGTDGIFIRTITPSSLDQKSTGVYAQEELTLDDRWIFTFGGRYDHVDTLQYNGTRYFDATDEALTGRVGVTYKFNPNLSVYANYSESFQPVGANRTTYVGEVNPMEGTQYEIGAKYQPEGIDALFTASLFDLTQTNVAYSIGNGLFSQAGEVNVRGLELEGKVALTDQMNLTAAYTFWDAEITKDATAANVGKVPQLTPRHSASLWVDYTIPDIADAGDLTFGLGARFTGKRFADNPNTVPLASNIVFDAMAKYQINEKTDLQLNVTNLFDREYISQLSVFDNTAFYGNGREVKLTLRRTW</sequence>
<dbReference type="PROSITE" id="PS51257">
    <property type="entry name" value="PROKAR_LIPOPROTEIN"/>
    <property type="match status" value="1"/>
</dbReference>
<evidence type="ECO:0000256" key="13">
    <source>
        <dbReference type="ARBA" id="ARBA00023237"/>
    </source>
</evidence>
<accession>A0A6A8AAZ5</accession>
<dbReference type="RefSeq" id="WP_153356841.1">
    <property type="nucleotide sequence ID" value="NZ_JAYKOO010000002.1"/>
</dbReference>
<feature type="signal peptide" evidence="16">
    <location>
        <begin position="1"/>
        <end position="27"/>
    </location>
</feature>
<keyword evidence="5" id="KW-0410">Iron transport</keyword>
<dbReference type="InterPro" id="IPR010105">
    <property type="entry name" value="TonB_sidphr_rcpt"/>
</dbReference>
<keyword evidence="20" id="KW-1185">Reference proteome</keyword>
<keyword evidence="3 14" id="KW-0813">Transport</keyword>
<keyword evidence="9" id="KW-0406">Ion transport</keyword>
<keyword evidence="13 14" id="KW-0998">Cell outer membrane</keyword>
<gene>
    <name evidence="19" type="ORF">GAO09_20590</name>
</gene>
<dbReference type="PANTHER" id="PTHR32552">
    <property type="entry name" value="FERRICHROME IRON RECEPTOR-RELATED"/>
    <property type="match status" value="1"/>
</dbReference>
<dbReference type="Proteomes" id="UP000435138">
    <property type="component" value="Unassembled WGS sequence"/>
</dbReference>
<keyword evidence="10 15" id="KW-0798">TonB box</keyword>
<evidence type="ECO:0000259" key="17">
    <source>
        <dbReference type="Pfam" id="PF00593"/>
    </source>
</evidence>
<dbReference type="InterPro" id="IPR039426">
    <property type="entry name" value="TonB-dep_rcpt-like"/>
</dbReference>
<dbReference type="NCBIfam" id="TIGR01783">
    <property type="entry name" value="TonB-siderophor"/>
    <property type="match status" value="1"/>
</dbReference>
<dbReference type="CDD" id="cd01347">
    <property type="entry name" value="ligand_gated_channel"/>
    <property type="match status" value="1"/>
</dbReference>
<evidence type="ECO:0000256" key="6">
    <source>
        <dbReference type="ARBA" id="ARBA00022692"/>
    </source>
</evidence>
<proteinExistence type="inferred from homology"/>
<dbReference type="Pfam" id="PF07715">
    <property type="entry name" value="Plug"/>
    <property type="match status" value="1"/>
</dbReference>
<dbReference type="GO" id="GO:0015344">
    <property type="term" value="F:siderophore uptake transmembrane transporter activity"/>
    <property type="evidence" value="ECO:0007669"/>
    <property type="project" value="TreeGrafter"/>
</dbReference>
<name>A0A6A8AAZ5_9HYPH</name>